<evidence type="ECO:0000313" key="1">
    <source>
        <dbReference type="EMBL" id="RYM42125.1"/>
    </source>
</evidence>
<name>A0A4Q4L6J9_9PSED</name>
<reference evidence="1 2" key="1">
    <citation type="submission" date="2019-02" db="EMBL/GenBank/DDBJ databases">
        <title>Genome of Pseudomonas korensis isolated from heavy metal contaminated environment.</title>
        <authorList>
            <person name="Ayangbenro A.S."/>
            <person name="Babalola O."/>
        </authorList>
    </citation>
    <scope>NUCLEOTIDE SEQUENCE [LARGE SCALE GENOMIC DNA]</scope>
    <source>
        <strain evidence="1 2">AB36</strain>
    </source>
</reference>
<comment type="caution">
    <text evidence="1">The sequence shown here is derived from an EMBL/GenBank/DDBJ whole genome shotgun (WGS) entry which is preliminary data.</text>
</comment>
<organism evidence="1 2">
    <name type="scientific">Pseudomonas koreensis</name>
    <dbReference type="NCBI Taxonomy" id="198620"/>
    <lineage>
        <taxon>Bacteria</taxon>
        <taxon>Pseudomonadati</taxon>
        <taxon>Pseudomonadota</taxon>
        <taxon>Gammaproteobacteria</taxon>
        <taxon>Pseudomonadales</taxon>
        <taxon>Pseudomonadaceae</taxon>
        <taxon>Pseudomonas</taxon>
    </lineage>
</organism>
<evidence type="ECO:0000313" key="2">
    <source>
        <dbReference type="Proteomes" id="UP000291107"/>
    </source>
</evidence>
<dbReference type="Proteomes" id="UP000291107">
    <property type="component" value="Unassembled WGS sequence"/>
</dbReference>
<accession>A0A4Q4L6J9</accession>
<protein>
    <submittedName>
        <fullName evidence="1">Uncharacterized protein</fullName>
    </submittedName>
</protein>
<proteinExistence type="predicted"/>
<dbReference type="AlphaFoldDB" id="A0A4Q4L6J9"/>
<sequence length="60" mass="6276">MGASLLAKAVVQATAIFMVPTSSRAGSLSQVLYKFQGQELNRTPGFARSSTLNSNTSGRA</sequence>
<gene>
    <name evidence="1" type="ORF">EVS84_13385</name>
</gene>
<dbReference type="EMBL" id="SEUB01000004">
    <property type="protein sequence ID" value="RYM42125.1"/>
    <property type="molecule type" value="Genomic_DNA"/>
</dbReference>